<gene>
    <name evidence="1" type="ORF">H2Z84_12725</name>
</gene>
<evidence type="ECO:0000313" key="1">
    <source>
        <dbReference type="EMBL" id="MBA4709238.1"/>
    </source>
</evidence>
<dbReference type="SUPFAM" id="SSF53098">
    <property type="entry name" value="Ribonuclease H-like"/>
    <property type="match status" value="1"/>
</dbReference>
<dbReference type="Proteomes" id="UP000545606">
    <property type="component" value="Unassembled WGS sequence"/>
</dbReference>
<proteinExistence type="predicted"/>
<dbReference type="RefSeq" id="WP_181836308.1">
    <property type="nucleotide sequence ID" value="NZ_JACERN010000033.1"/>
</dbReference>
<comment type="caution">
    <text evidence="1">The sequence shown here is derived from an EMBL/GenBank/DDBJ whole genome shotgun (WGS) entry which is preliminary data.</text>
</comment>
<dbReference type="EMBL" id="JACERN010000033">
    <property type="protein sequence ID" value="MBA4709238.1"/>
    <property type="molecule type" value="Genomic_DNA"/>
</dbReference>
<dbReference type="GO" id="GO:0003676">
    <property type="term" value="F:nucleic acid binding"/>
    <property type="evidence" value="ECO:0007669"/>
    <property type="project" value="InterPro"/>
</dbReference>
<dbReference type="InterPro" id="IPR012337">
    <property type="entry name" value="RNaseH-like_sf"/>
</dbReference>
<accession>A0A838Y5W9</accession>
<keyword evidence="2" id="KW-1185">Reference proteome</keyword>
<evidence type="ECO:0000313" key="2">
    <source>
        <dbReference type="Proteomes" id="UP000545606"/>
    </source>
</evidence>
<dbReference type="Gene3D" id="3.30.420.10">
    <property type="entry name" value="Ribonuclease H-like superfamily/Ribonuclease H"/>
    <property type="match status" value="1"/>
</dbReference>
<dbReference type="AlphaFoldDB" id="A0A838Y5W9"/>
<organism evidence="1 2">
    <name type="scientific">Aquitalea aquatica</name>
    <dbReference type="NCBI Taxonomy" id="3044273"/>
    <lineage>
        <taxon>Bacteria</taxon>
        <taxon>Pseudomonadati</taxon>
        <taxon>Pseudomonadota</taxon>
        <taxon>Betaproteobacteria</taxon>
        <taxon>Neisseriales</taxon>
        <taxon>Chromobacteriaceae</taxon>
        <taxon>Aquitalea</taxon>
    </lineage>
</organism>
<protein>
    <submittedName>
        <fullName evidence="1">Uncharacterized protein</fullName>
    </submittedName>
</protein>
<reference evidence="1 2" key="1">
    <citation type="submission" date="2020-07" db="EMBL/GenBank/DDBJ databases">
        <title>Draft genome sequence of violacein-producing bacteria and related species.</title>
        <authorList>
            <person name="Wilson H.S."/>
            <person name="De Leon M.E."/>
        </authorList>
    </citation>
    <scope>NUCLEOTIDE SEQUENCE [LARGE SCALE GENOMIC DNA]</scope>
    <source>
        <strain evidence="1 2">HSC-21Su07</strain>
    </source>
</reference>
<name>A0A838Y5W9_9NEIS</name>
<sequence>MRLFLDTEYTGQGQSVPRLISLAVVAEDGRREWYVELADGWTEDGCTEFVRREVLPHLLGPRMTWTEARASLLVWMAAAPRHCIAACDAEQDFQYLLQLLGHYPENLASERLDLAPFINTGAYHHAVEKYHSKPGRPWHHALHDARSYRLGWLAYQANSAKNSPK</sequence>
<dbReference type="InterPro" id="IPR036397">
    <property type="entry name" value="RNaseH_sf"/>
</dbReference>